<feature type="transmembrane region" description="Helical" evidence="8">
    <location>
        <begin position="20"/>
        <end position="42"/>
    </location>
</feature>
<evidence type="ECO:0000313" key="9">
    <source>
        <dbReference type="EMBL" id="TDZ39343.1"/>
    </source>
</evidence>
<sequence>MAQDDAFVSQEMSGHLSRVPVTAMITAVVLIPLAIVLAKLLFPVYDRREPPVMPSTVPFFGHVVSMLRESSDFYQRLYKKKPLAIYTLPVLHGKLYVANSPGLIAAAMRHSDISFYPIQIEATTGIVGLPPHLVEVLGRTSVFQQIKKLMATSLMKEPLRETKSAALAHCSGVLNSIKPQTPLETADGWGWIQATMAMTAAKALYGRNNMWDVERFEDMILDDSLGLLAINVVPKLLASGALAARKRMRALLLPFYAQRQDENPDVARIIRDRARYFRRRGASPEEIASMEIIITWAATTNTVPVMFWIFAHVFSKTDYVERIRQEMLPLVAVARDEGGNQTATVDASSIEAVCPFLMACYRETLRLYVAMTTNRRVMKDVILEDVDGQQWLLKKGTGLQWATSVVHYLPEVWGEDAASFRPERFLNVSPKEERRRRGAMIPFGGGRHLCPGRQFAQMEITGLVGVLALGFDVDGVEVPKSEAPPLGPSVRRPVRQSRDDIRISRRKEWEDVNWKFAC</sequence>
<protein>
    <submittedName>
        <fullName evidence="9">7-alpha-hydroxycholest-4-en-3-one 12-alpha-hydroxylase</fullName>
    </submittedName>
</protein>
<dbReference type="Pfam" id="PF00067">
    <property type="entry name" value="p450"/>
    <property type="match status" value="1"/>
</dbReference>
<dbReference type="InterPro" id="IPR017972">
    <property type="entry name" value="Cyt_P450_CS"/>
</dbReference>
<keyword evidence="5 7" id="KW-0503">Monooxygenase</keyword>
<evidence type="ECO:0000256" key="3">
    <source>
        <dbReference type="ARBA" id="ARBA00022723"/>
    </source>
</evidence>
<accession>A0A4R8QWT6</accession>
<dbReference type="AlphaFoldDB" id="A0A4R8QWT6"/>
<comment type="similarity">
    <text evidence="2 7">Belongs to the cytochrome P450 family.</text>
</comment>
<organism evidence="9 10">
    <name type="scientific">Colletotrichum spinosum</name>
    <dbReference type="NCBI Taxonomy" id="1347390"/>
    <lineage>
        <taxon>Eukaryota</taxon>
        <taxon>Fungi</taxon>
        <taxon>Dikarya</taxon>
        <taxon>Ascomycota</taxon>
        <taxon>Pezizomycotina</taxon>
        <taxon>Sordariomycetes</taxon>
        <taxon>Hypocreomycetidae</taxon>
        <taxon>Glomerellales</taxon>
        <taxon>Glomerellaceae</taxon>
        <taxon>Colletotrichum</taxon>
        <taxon>Colletotrichum orbiculare species complex</taxon>
    </lineage>
</organism>
<proteinExistence type="inferred from homology"/>
<dbReference type="Proteomes" id="UP000295083">
    <property type="component" value="Unassembled WGS sequence"/>
</dbReference>
<dbReference type="InterPro" id="IPR036396">
    <property type="entry name" value="Cyt_P450_sf"/>
</dbReference>
<dbReference type="PANTHER" id="PTHR47582:SF1">
    <property type="entry name" value="P450, PUTATIVE (EUROFUNG)-RELATED"/>
    <property type="match status" value="1"/>
</dbReference>
<dbReference type="Gene3D" id="1.10.630.10">
    <property type="entry name" value="Cytochrome P450"/>
    <property type="match status" value="1"/>
</dbReference>
<evidence type="ECO:0000313" key="10">
    <source>
        <dbReference type="Proteomes" id="UP000295083"/>
    </source>
</evidence>
<dbReference type="GO" id="GO:0020037">
    <property type="term" value="F:heme binding"/>
    <property type="evidence" value="ECO:0007669"/>
    <property type="project" value="InterPro"/>
</dbReference>
<dbReference type="PROSITE" id="PS00086">
    <property type="entry name" value="CYTOCHROME_P450"/>
    <property type="match status" value="1"/>
</dbReference>
<dbReference type="GO" id="GO:0004497">
    <property type="term" value="F:monooxygenase activity"/>
    <property type="evidence" value="ECO:0007669"/>
    <property type="project" value="UniProtKB-KW"/>
</dbReference>
<keyword evidence="7" id="KW-0560">Oxidoreductase</keyword>
<keyword evidence="4 6" id="KW-0408">Iron</keyword>
<keyword evidence="10" id="KW-1185">Reference proteome</keyword>
<dbReference type="GO" id="GO:0005506">
    <property type="term" value="F:iron ion binding"/>
    <property type="evidence" value="ECO:0007669"/>
    <property type="project" value="InterPro"/>
</dbReference>
<dbReference type="PANTHER" id="PTHR47582">
    <property type="entry name" value="P450, PUTATIVE (EUROFUNG)-RELATED"/>
    <property type="match status" value="1"/>
</dbReference>
<feature type="binding site" description="axial binding residue" evidence="6">
    <location>
        <position position="450"/>
    </location>
    <ligand>
        <name>heme</name>
        <dbReference type="ChEBI" id="CHEBI:30413"/>
    </ligand>
    <ligandPart>
        <name>Fe</name>
        <dbReference type="ChEBI" id="CHEBI:18248"/>
    </ligandPart>
</feature>
<comment type="caution">
    <text evidence="9">The sequence shown here is derived from an EMBL/GenBank/DDBJ whole genome shotgun (WGS) entry which is preliminary data.</text>
</comment>
<evidence type="ECO:0000256" key="6">
    <source>
        <dbReference type="PIRSR" id="PIRSR602403-1"/>
    </source>
</evidence>
<evidence type="ECO:0000256" key="1">
    <source>
        <dbReference type="ARBA" id="ARBA00001971"/>
    </source>
</evidence>
<keyword evidence="8" id="KW-1133">Transmembrane helix</keyword>
<dbReference type="PRINTS" id="PR00465">
    <property type="entry name" value="EP450IV"/>
</dbReference>
<gene>
    <name evidence="9" type="primary">CYP8B1</name>
    <name evidence="9" type="ORF">C8035_v003360</name>
</gene>
<dbReference type="InterPro" id="IPR001128">
    <property type="entry name" value="Cyt_P450"/>
</dbReference>
<reference evidence="9 10" key="1">
    <citation type="submission" date="2018-11" db="EMBL/GenBank/DDBJ databases">
        <title>Genome sequence and assembly of Colletotrichum spinosum.</title>
        <authorList>
            <person name="Gan P."/>
            <person name="Shirasu K."/>
        </authorList>
    </citation>
    <scope>NUCLEOTIDE SEQUENCE [LARGE SCALE GENOMIC DNA]</scope>
    <source>
        <strain evidence="9 10">CBS 515.97</strain>
    </source>
</reference>
<evidence type="ECO:0000256" key="7">
    <source>
        <dbReference type="RuleBase" id="RU000461"/>
    </source>
</evidence>
<keyword evidence="8" id="KW-0812">Transmembrane</keyword>
<dbReference type="EMBL" id="QAPG01000010">
    <property type="protein sequence ID" value="TDZ39343.1"/>
    <property type="molecule type" value="Genomic_DNA"/>
</dbReference>
<keyword evidence="6 7" id="KW-0349">Heme</keyword>
<keyword evidence="8" id="KW-0472">Membrane</keyword>
<name>A0A4R8QWT6_9PEZI</name>
<evidence type="ECO:0000256" key="4">
    <source>
        <dbReference type="ARBA" id="ARBA00023004"/>
    </source>
</evidence>
<dbReference type="GO" id="GO:0016705">
    <property type="term" value="F:oxidoreductase activity, acting on paired donors, with incorporation or reduction of molecular oxygen"/>
    <property type="evidence" value="ECO:0007669"/>
    <property type="project" value="InterPro"/>
</dbReference>
<evidence type="ECO:0000256" key="2">
    <source>
        <dbReference type="ARBA" id="ARBA00010617"/>
    </source>
</evidence>
<dbReference type="SUPFAM" id="SSF48264">
    <property type="entry name" value="Cytochrome P450"/>
    <property type="match status" value="1"/>
</dbReference>
<dbReference type="CDD" id="cd11040">
    <property type="entry name" value="CYP7_CYP8-like"/>
    <property type="match status" value="1"/>
</dbReference>
<dbReference type="InterPro" id="IPR053007">
    <property type="entry name" value="CYP450_monoxygenase_sec-met"/>
</dbReference>
<keyword evidence="3 6" id="KW-0479">Metal-binding</keyword>
<comment type="cofactor">
    <cofactor evidence="1 6">
        <name>heme</name>
        <dbReference type="ChEBI" id="CHEBI:30413"/>
    </cofactor>
</comment>
<dbReference type="InterPro" id="IPR002403">
    <property type="entry name" value="Cyt_P450_E_grp-IV"/>
</dbReference>
<evidence type="ECO:0000256" key="8">
    <source>
        <dbReference type="SAM" id="Phobius"/>
    </source>
</evidence>
<evidence type="ECO:0000256" key="5">
    <source>
        <dbReference type="ARBA" id="ARBA00023033"/>
    </source>
</evidence>